<dbReference type="Proteomes" id="UP001597128">
    <property type="component" value="Unassembled WGS sequence"/>
</dbReference>
<sequence>MSEEPKKVAALFYLKEFSSLARDILITLLIAICFFQPSYIKSFLKESGLSKFGGWGFTVEVAEEKEIIAKAQEKITAQVVASTSSNADEAPVEASNKPVDQTFKEAILKAERVAPQILPSAGWVFLGRVDKNKTQWQDGGSPTTTATWPIKPDDVLTVKDDTYIRAVTNDKWHSQAPVTTVTKIGDKLKVVELDYSSAKAGGFFVWGKVVLQSN</sequence>
<accession>A0ABW3FAS3</accession>
<protein>
    <submittedName>
        <fullName evidence="1">Uncharacterized protein</fullName>
    </submittedName>
</protein>
<name>A0ABW3FAS3_9PROT</name>
<keyword evidence="2" id="KW-1185">Reference proteome</keyword>
<proteinExistence type="predicted"/>
<comment type="caution">
    <text evidence="1">The sequence shown here is derived from an EMBL/GenBank/DDBJ whole genome shotgun (WGS) entry which is preliminary data.</text>
</comment>
<dbReference type="EMBL" id="JBHTKB010000003">
    <property type="protein sequence ID" value="MFD0914677.1"/>
    <property type="molecule type" value="Genomic_DNA"/>
</dbReference>
<evidence type="ECO:0000313" key="1">
    <source>
        <dbReference type="EMBL" id="MFD0914677.1"/>
    </source>
</evidence>
<evidence type="ECO:0000313" key="2">
    <source>
        <dbReference type="Proteomes" id="UP001597128"/>
    </source>
</evidence>
<organism evidence="1 2">
    <name type="scientific">Methylophilus luteus</name>
    <dbReference type="NCBI Taxonomy" id="640108"/>
    <lineage>
        <taxon>Bacteria</taxon>
        <taxon>Pseudomonadati</taxon>
        <taxon>Pseudomonadota</taxon>
        <taxon>Betaproteobacteria</taxon>
        <taxon>Nitrosomonadales</taxon>
        <taxon>Methylophilaceae</taxon>
        <taxon>Methylophilus</taxon>
    </lineage>
</organism>
<reference evidence="2" key="1">
    <citation type="journal article" date="2019" name="Int. J. Syst. Evol. Microbiol.">
        <title>The Global Catalogue of Microorganisms (GCM) 10K type strain sequencing project: providing services to taxonomists for standard genome sequencing and annotation.</title>
        <authorList>
            <consortium name="The Broad Institute Genomics Platform"/>
            <consortium name="The Broad Institute Genome Sequencing Center for Infectious Disease"/>
            <person name="Wu L."/>
            <person name="Ma J."/>
        </authorList>
    </citation>
    <scope>NUCLEOTIDE SEQUENCE [LARGE SCALE GENOMIC DNA]</scope>
    <source>
        <strain evidence="2">CCUG 58412</strain>
    </source>
</reference>
<gene>
    <name evidence="1" type="ORF">ACFQ1Z_14040</name>
</gene>
<dbReference type="RefSeq" id="WP_379058814.1">
    <property type="nucleotide sequence ID" value="NZ_JBHTKB010000003.1"/>
</dbReference>